<dbReference type="AlphaFoldDB" id="A0A8J2KPW6"/>
<keyword evidence="5" id="KW-1185">Reference proteome</keyword>
<organism evidence="4 5">
    <name type="scientific">Allacma fusca</name>
    <dbReference type="NCBI Taxonomy" id="39272"/>
    <lineage>
        <taxon>Eukaryota</taxon>
        <taxon>Metazoa</taxon>
        <taxon>Ecdysozoa</taxon>
        <taxon>Arthropoda</taxon>
        <taxon>Hexapoda</taxon>
        <taxon>Collembola</taxon>
        <taxon>Symphypleona</taxon>
        <taxon>Sminthuridae</taxon>
        <taxon>Allacma</taxon>
    </lineage>
</organism>
<gene>
    <name evidence="4" type="ORF">AFUS01_LOCUS31254</name>
</gene>
<evidence type="ECO:0000256" key="3">
    <source>
        <dbReference type="ARBA" id="ARBA00022840"/>
    </source>
</evidence>
<dbReference type="GO" id="GO:0006281">
    <property type="term" value="P:DNA repair"/>
    <property type="evidence" value="ECO:0007669"/>
    <property type="project" value="TreeGrafter"/>
</dbReference>
<dbReference type="OrthoDB" id="423559at2759"/>
<evidence type="ECO:0000256" key="2">
    <source>
        <dbReference type="ARBA" id="ARBA00022801"/>
    </source>
</evidence>
<dbReference type="PANTHER" id="PTHR45626:SF50">
    <property type="entry name" value="TRANSCRIPTION TERMINATION FACTOR 2"/>
    <property type="match status" value="1"/>
</dbReference>
<dbReference type="PANTHER" id="PTHR45626">
    <property type="entry name" value="TRANSCRIPTION TERMINATION FACTOR 2-RELATED"/>
    <property type="match status" value="1"/>
</dbReference>
<dbReference type="GO" id="GO:0005524">
    <property type="term" value="F:ATP binding"/>
    <property type="evidence" value="ECO:0007669"/>
    <property type="project" value="UniProtKB-KW"/>
</dbReference>
<dbReference type="EMBL" id="CAJVCH010493074">
    <property type="protein sequence ID" value="CAG7820883.1"/>
    <property type="molecule type" value="Genomic_DNA"/>
</dbReference>
<keyword evidence="3" id="KW-0067">ATP-binding</keyword>
<name>A0A8J2KPW6_9HEXA</name>
<evidence type="ECO:0000313" key="5">
    <source>
        <dbReference type="Proteomes" id="UP000708208"/>
    </source>
</evidence>
<dbReference type="InterPro" id="IPR050628">
    <property type="entry name" value="SNF2_RAD54_helicase_TF"/>
</dbReference>
<dbReference type="GO" id="GO:0005634">
    <property type="term" value="C:nucleus"/>
    <property type="evidence" value="ECO:0007669"/>
    <property type="project" value="TreeGrafter"/>
</dbReference>
<accession>A0A8J2KPW6</accession>
<comment type="caution">
    <text evidence="4">The sequence shown here is derived from an EMBL/GenBank/DDBJ whole genome shotgun (WGS) entry which is preliminary data.</text>
</comment>
<sequence length="516" mass="59553">MDSGDQNCTEKFQMELDQVCTSTPVASTKHDYAKRPILDELDVSMIFQMSDRESPIPNHLNITPSLPFNPDSYSELFTEDFITAWNQTVNKPSNRETFLQFASAENYDTIVEAKIDLNGCDCPCAYGSKITDQPDGLLTMTAEETDVIPAMAAIAIHNQQKNLFQGMKDLILGGVKKLVMLSTKTFGIQNPSFKSSVKECKDAKKDNFNDTMKPMIEVCNVYVTLKTAVERRIYKCLYLLTAREFRDFLTMENAIQNQECFISKDSEGSTGSEGQVFDTKKKELARRMKLMSQQLLYLRQYLVLPNLIQSVVEHSQNEERELNSSNSFLVFSPQYESAKLERMYHELELIKLNSEGNRMDKVVIVTQFQCALEPVKDQLWSRDFFAEIISDDMTAMEHQLVISEFSVDPNGPDILIFMVPTLLRTKWNMEGVRHLFILDNHWDPSMELEIYEQICNNNKPVTIKRFITRETVEEAIDEIRESKLLQLNEMELQDPSYYHNLSRAEIFRLFGIINKY</sequence>
<dbReference type="GO" id="GO:0016787">
    <property type="term" value="F:hydrolase activity"/>
    <property type="evidence" value="ECO:0007669"/>
    <property type="project" value="UniProtKB-KW"/>
</dbReference>
<dbReference type="GO" id="GO:0008094">
    <property type="term" value="F:ATP-dependent activity, acting on DNA"/>
    <property type="evidence" value="ECO:0007669"/>
    <property type="project" value="TreeGrafter"/>
</dbReference>
<proteinExistence type="predicted"/>
<evidence type="ECO:0000313" key="4">
    <source>
        <dbReference type="EMBL" id="CAG7820883.1"/>
    </source>
</evidence>
<dbReference type="Proteomes" id="UP000708208">
    <property type="component" value="Unassembled WGS sequence"/>
</dbReference>
<keyword evidence="1" id="KW-0547">Nucleotide-binding</keyword>
<reference evidence="4" key="1">
    <citation type="submission" date="2021-06" db="EMBL/GenBank/DDBJ databases">
        <authorList>
            <person name="Hodson N. C."/>
            <person name="Mongue J. A."/>
            <person name="Jaron S. K."/>
        </authorList>
    </citation>
    <scope>NUCLEOTIDE SEQUENCE</scope>
</reference>
<evidence type="ECO:0000256" key="1">
    <source>
        <dbReference type="ARBA" id="ARBA00022741"/>
    </source>
</evidence>
<protein>
    <submittedName>
        <fullName evidence="4">Uncharacterized protein</fullName>
    </submittedName>
</protein>
<keyword evidence="2" id="KW-0378">Hydrolase</keyword>